<organism evidence="2 3">
    <name type="scientific">Caecibacteroides pullorum</name>
    <dbReference type="NCBI Taxonomy" id="2725562"/>
    <lineage>
        <taxon>Bacteria</taxon>
        <taxon>Pseudomonadati</taxon>
        <taxon>Bacteroidota</taxon>
        <taxon>Bacteroidia</taxon>
        <taxon>Bacteroidales</taxon>
        <taxon>Bacteroidaceae</taxon>
        <taxon>Caecibacteroides</taxon>
    </lineage>
</organism>
<keyword evidence="1" id="KW-0812">Transmembrane</keyword>
<accession>A0AA40ZU99</accession>
<dbReference type="Proteomes" id="UP000698924">
    <property type="component" value="Unassembled WGS sequence"/>
</dbReference>
<evidence type="ECO:0000313" key="2">
    <source>
        <dbReference type="EMBL" id="MBM6857804.1"/>
    </source>
</evidence>
<proteinExistence type="predicted"/>
<dbReference type="AlphaFoldDB" id="A0AA40ZU99"/>
<comment type="caution">
    <text evidence="2">The sequence shown here is derived from an EMBL/GenBank/DDBJ whole genome shotgun (WGS) entry which is preliminary data.</text>
</comment>
<reference evidence="2 3" key="1">
    <citation type="journal article" date="2021" name="Sci. Rep.">
        <title>The distribution of antibiotic resistance genes in chicken gut microbiota commensals.</title>
        <authorList>
            <person name="Juricova H."/>
            <person name="Matiasovicova J."/>
            <person name="Kubasova T."/>
            <person name="Cejkova D."/>
            <person name="Rychlik I."/>
        </authorList>
    </citation>
    <scope>NUCLEOTIDE SEQUENCE [LARGE SCALE GENOMIC DNA]</scope>
    <source>
        <strain evidence="2 3">An421</strain>
    </source>
</reference>
<keyword evidence="1" id="KW-0472">Membrane</keyword>
<gene>
    <name evidence="2" type="ORF">H6D15_09375</name>
</gene>
<dbReference type="EMBL" id="JACJMO010000012">
    <property type="protein sequence ID" value="MBM6857804.1"/>
    <property type="molecule type" value="Genomic_DNA"/>
</dbReference>
<name>A0AA40ZU99_9BACT</name>
<evidence type="ECO:0000313" key="3">
    <source>
        <dbReference type="Proteomes" id="UP000698924"/>
    </source>
</evidence>
<evidence type="ECO:0000256" key="1">
    <source>
        <dbReference type="SAM" id="Phobius"/>
    </source>
</evidence>
<dbReference type="PANTHER" id="PTHR36194:SF1">
    <property type="entry name" value="S-LAYER-LIKE PROTEIN"/>
    <property type="match status" value="1"/>
</dbReference>
<dbReference type="PANTHER" id="PTHR36194">
    <property type="entry name" value="S-LAYER-LIKE PROTEIN"/>
    <property type="match status" value="1"/>
</dbReference>
<feature type="transmembrane region" description="Helical" evidence="1">
    <location>
        <begin position="30"/>
        <end position="46"/>
    </location>
</feature>
<keyword evidence="1" id="KW-1133">Transmembrane helix</keyword>
<sequence length="469" mass="53857">MKKIGEQRRLFRYFSVCLQGMISETVRMRYGWIIILWCMTAFPVMAQRMRIEDFGRYKRPFLQKSPFTTDKRQALLDFFTNEKGFQFFVEDASVATTEGEGMVTLTLPHRTSFLVIKHPVYGQLAWKVPDGVLKKKKHYHAYLHTESLEKEFRQQKQWALISTVPEHAIVYVDTVIHPLLDGTLSLYLPLGRHACRIESPFYQTLNDTIELTDSARFEKRYVLQPFYAYLTVETDWPDARICLDGQPLGMQRIETSRLMPGRYRLTVDQGDSLYYEQWLELANAERKVVDLHGIELRPFPQPGQTIETLGFPNEVLADSLASDSLQVQPEQWADVHITAFDADTEIWLNREQVGQGEWRGKLAPGFYAVSSKKEGLDSRTDFFWVDAGKSVELNLISPLADYGLLNVSCDEVDAAVFLNGLAAGFAPCVLRNLPVDRTYRLRLVKGRKAAETLVRLKGNDIVNVKLKLK</sequence>
<protein>
    <submittedName>
        <fullName evidence="2">PEGA domain-containing protein</fullName>
    </submittedName>
</protein>
<keyword evidence="3" id="KW-1185">Reference proteome</keyword>